<dbReference type="InterPro" id="IPR029069">
    <property type="entry name" value="HotDog_dom_sf"/>
</dbReference>
<dbReference type="Pfam" id="PF13279">
    <property type="entry name" value="4HBT_2"/>
    <property type="match status" value="1"/>
</dbReference>
<keyword evidence="1" id="KW-0812">Transmembrane</keyword>
<dbReference type="SUPFAM" id="SSF54637">
    <property type="entry name" value="Thioesterase/thiol ester dehydrase-isomerase"/>
    <property type="match status" value="1"/>
</dbReference>
<accession>A0A840ZF63</accession>
<organism evidence="2 3">
    <name type="scientific">Methylorubrum rhodinum</name>
    <dbReference type="NCBI Taxonomy" id="29428"/>
    <lineage>
        <taxon>Bacteria</taxon>
        <taxon>Pseudomonadati</taxon>
        <taxon>Pseudomonadota</taxon>
        <taxon>Alphaproteobacteria</taxon>
        <taxon>Hyphomicrobiales</taxon>
        <taxon>Methylobacteriaceae</taxon>
        <taxon>Methylorubrum</taxon>
    </lineage>
</organism>
<feature type="transmembrane region" description="Helical" evidence="1">
    <location>
        <begin position="266"/>
        <end position="287"/>
    </location>
</feature>
<evidence type="ECO:0000313" key="3">
    <source>
        <dbReference type="Proteomes" id="UP000583454"/>
    </source>
</evidence>
<dbReference type="RefSeq" id="WP_183566646.1">
    <property type="nucleotide sequence ID" value="NZ_JACHOP010000004.1"/>
</dbReference>
<dbReference type="AlphaFoldDB" id="A0A840ZF63"/>
<feature type="transmembrane region" description="Helical" evidence="1">
    <location>
        <begin position="299"/>
        <end position="327"/>
    </location>
</feature>
<reference evidence="2 3" key="1">
    <citation type="submission" date="2020-08" db="EMBL/GenBank/DDBJ databases">
        <title>Genomic Encyclopedia of Type Strains, Phase IV (KMG-IV): sequencing the most valuable type-strain genomes for metagenomic binning, comparative biology and taxonomic classification.</title>
        <authorList>
            <person name="Goeker M."/>
        </authorList>
    </citation>
    <scope>NUCLEOTIDE SEQUENCE [LARGE SCALE GENOMIC DNA]</scope>
    <source>
        <strain evidence="2 3">DSM 2163</strain>
    </source>
</reference>
<feature type="transmembrane region" description="Helical" evidence="1">
    <location>
        <begin position="389"/>
        <end position="409"/>
    </location>
</feature>
<dbReference type="Gene3D" id="3.10.129.10">
    <property type="entry name" value="Hotdog Thioesterase"/>
    <property type="match status" value="1"/>
</dbReference>
<dbReference type="Proteomes" id="UP000583454">
    <property type="component" value="Unassembled WGS sequence"/>
</dbReference>
<feature type="transmembrane region" description="Helical" evidence="1">
    <location>
        <begin position="365"/>
        <end position="383"/>
    </location>
</feature>
<feature type="transmembrane region" description="Helical" evidence="1">
    <location>
        <begin position="108"/>
        <end position="126"/>
    </location>
</feature>
<name>A0A840ZF63_9HYPH</name>
<comment type="caution">
    <text evidence="2">The sequence shown here is derived from an EMBL/GenBank/DDBJ whole genome shotgun (WGS) entry which is preliminary data.</text>
</comment>
<feature type="transmembrane region" description="Helical" evidence="1">
    <location>
        <begin position="37"/>
        <end position="58"/>
    </location>
</feature>
<evidence type="ECO:0000256" key="1">
    <source>
        <dbReference type="SAM" id="Phobius"/>
    </source>
</evidence>
<feature type="transmembrane region" description="Helical" evidence="1">
    <location>
        <begin position="12"/>
        <end position="31"/>
    </location>
</feature>
<feature type="transmembrane region" description="Helical" evidence="1">
    <location>
        <begin position="133"/>
        <end position="151"/>
    </location>
</feature>
<feature type="transmembrane region" description="Helical" evidence="1">
    <location>
        <begin position="333"/>
        <end position="353"/>
    </location>
</feature>
<sequence>MRSPFSESLSWAPTVALSWLWGLGFFYAIHVVLAHGWVGFAAFAGPNALGLFLFGWVLGDRRRDPAAILRKAEGAYAGLFLLAQLFAVAITVFALFRHVGQPLFGDRAAAGIVGLVLVAATLGHAVSLRHLRWIHAGLLAVGIGAGLSAWSGLGAVPPAAPTPWWVADERFFGLVVPSLVGFLLGPWTDLQHWQRAVEIRRGGGSVRLAYGVGAVLFLGLLTLNALIASAAGPAGAVTTADGLAGFQPAVAAAVLRGGLDQAGTAFALWAVIAAVSTIDSAYAALRWSMTSVTARSTSVLLTFVPPSLVASPLWILVGAGGLAAAVAAADLSMVYLMLPFATLLAGAAACLVLEVLGVKRAYDPVLCALLGATAALLAVAGYVTPNAALLTIAALVPLVGALPMLAEFFGMSAPAPAAAAAEPEPVATVIRVVNDNNAGAEGFEGRDFVIRLTPTYDDTNSVGNVYFANYVRWVGKARELFFNHCVPGFDIASTEFYILTKSFQHDFRREAREFEPLTVRIRVKHSNRKFVTLEHEIHSATQGLLGRGEQSLMFVDTRTYRPLDIPRSIVEGFLPYAPAGAPPARWRDEAAVPLQPPQPLAS</sequence>
<gene>
    <name evidence="2" type="ORF">HNR00_001282</name>
</gene>
<dbReference type="EMBL" id="JACHOP010000004">
    <property type="protein sequence ID" value="MBB5756582.1"/>
    <property type="molecule type" value="Genomic_DNA"/>
</dbReference>
<keyword evidence="2" id="KW-0378">Hydrolase</keyword>
<protein>
    <submittedName>
        <fullName evidence="2">YbgC/YbaW family acyl-CoA thioester hydrolase</fullName>
    </submittedName>
</protein>
<keyword evidence="1" id="KW-0472">Membrane</keyword>
<evidence type="ECO:0000313" key="2">
    <source>
        <dbReference type="EMBL" id="MBB5756582.1"/>
    </source>
</evidence>
<feature type="transmembrane region" description="Helical" evidence="1">
    <location>
        <begin position="208"/>
        <end position="231"/>
    </location>
</feature>
<feature type="transmembrane region" description="Helical" evidence="1">
    <location>
        <begin position="79"/>
        <end position="96"/>
    </location>
</feature>
<dbReference type="CDD" id="cd00586">
    <property type="entry name" value="4HBT"/>
    <property type="match status" value="1"/>
</dbReference>
<keyword evidence="1" id="KW-1133">Transmembrane helix</keyword>
<proteinExistence type="predicted"/>
<dbReference type="GO" id="GO:0016787">
    <property type="term" value="F:hydrolase activity"/>
    <property type="evidence" value="ECO:0007669"/>
    <property type="project" value="UniProtKB-KW"/>
</dbReference>
<keyword evidence="3" id="KW-1185">Reference proteome</keyword>
<feature type="transmembrane region" description="Helical" evidence="1">
    <location>
        <begin position="171"/>
        <end position="187"/>
    </location>
</feature>